<dbReference type="PROSITE" id="PS50110">
    <property type="entry name" value="RESPONSE_REGULATORY"/>
    <property type="match status" value="1"/>
</dbReference>
<comment type="caution">
    <text evidence="3">The sequence shown here is derived from an EMBL/GenBank/DDBJ whole genome shotgun (WGS) entry which is preliminary data.</text>
</comment>
<dbReference type="Pfam" id="PF00072">
    <property type="entry name" value="Response_reg"/>
    <property type="match status" value="1"/>
</dbReference>
<evidence type="ECO:0000313" key="3">
    <source>
        <dbReference type="EMBL" id="RWZ78880.1"/>
    </source>
</evidence>
<dbReference type="AlphaFoldDB" id="A0A4Q0AIJ8"/>
<dbReference type="EMBL" id="SCKX01000001">
    <property type="protein sequence ID" value="RWZ78880.1"/>
    <property type="molecule type" value="Genomic_DNA"/>
</dbReference>
<keyword evidence="1" id="KW-0597">Phosphoprotein</keyword>
<protein>
    <submittedName>
        <fullName evidence="3">Response regulator transcription factor</fullName>
    </submittedName>
</protein>
<dbReference type="Proteomes" id="UP000289257">
    <property type="component" value="Unassembled WGS sequence"/>
</dbReference>
<keyword evidence="4" id="KW-1185">Reference proteome</keyword>
<dbReference type="GO" id="GO:0000160">
    <property type="term" value="P:phosphorelay signal transduction system"/>
    <property type="evidence" value="ECO:0007669"/>
    <property type="project" value="InterPro"/>
</dbReference>
<evidence type="ECO:0000259" key="2">
    <source>
        <dbReference type="PROSITE" id="PS50110"/>
    </source>
</evidence>
<name>A0A4Q0AIJ8_9BACT</name>
<gene>
    <name evidence="3" type="ORF">EOT05_03995</name>
</gene>
<accession>A0A4Q0AIJ8</accession>
<dbReference type="SUPFAM" id="SSF52172">
    <property type="entry name" value="CheY-like"/>
    <property type="match status" value="1"/>
</dbReference>
<evidence type="ECO:0000256" key="1">
    <source>
        <dbReference type="PROSITE-ProRule" id="PRU00169"/>
    </source>
</evidence>
<feature type="domain" description="Response regulatory" evidence="2">
    <location>
        <begin position="2"/>
        <end position="54"/>
    </location>
</feature>
<dbReference type="Gene3D" id="3.40.50.2300">
    <property type="match status" value="1"/>
</dbReference>
<proteinExistence type="predicted"/>
<evidence type="ECO:0000313" key="4">
    <source>
        <dbReference type="Proteomes" id="UP000289257"/>
    </source>
</evidence>
<dbReference type="InterPro" id="IPR001789">
    <property type="entry name" value="Sig_transdc_resp-reg_receiver"/>
</dbReference>
<organism evidence="3 4">
    <name type="scientific">Candidatus Microsaccharimonas sossegonensis</name>
    <dbReference type="NCBI Taxonomy" id="2506948"/>
    <lineage>
        <taxon>Bacteria</taxon>
        <taxon>Candidatus Saccharimonadota</taxon>
        <taxon>Candidatus Saccharimonadia</taxon>
        <taxon>Candidatus Saccharimonadales</taxon>
        <taxon>Candidatus Saccharimonadaceae</taxon>
        <taxon>Candidatus Microsaccharimonas</taxon>
    </lineage>
</organism>
<sequence>MKILLVEDNQRLAERISYHLRKMYVVDVVENGEDALEKIKLIEYGVILLDLGLP</sequence>
<feature type="modified residue" description="4-aspartylphosphate" evidence="1">
    <location>
        <position position="50"/>
    </location>
</feature>
<reference evidence="3" key="1">
    <citation type="submission" date="2019-01" db="EMBL/GenBank/DDBJ databases">
        <title>Genomic signatures and co-occurrence patterns of the ultra-small Saccharimodia (Patescibacteria phylum) suggest a symbiotic lifestyle.</title>
        <authorList>
            <person name="Lemos L."/>
            <person name="Medeiros J."/>
            <person name="Andreote F."/>
            <person name="Fernandes G."/>
            <person name="Varani A."/>
            <person name="Oliveira G."/>
            <person name="Pylro V."/>
        </authorList>
    </citation>
    <scope>NUCLEOTIDE SEQUENCE [LARGE SCALE GENOMIC DNA]</scope>
    <source>
        <strain evidence="3">AMD02</strain>
    </source>
</reference>
<dbReference type="InterPro" id="IPR011006">
    <property type="entry name" value="CheY-like_superfamily"/>
</dbReference>